<feature type="transmembrane region" description="Helical" evidence="2">
    <location>
        <begin position="6"/>
        <end position="26"/>
    </location>
</feature>
<dbReference type="Proteomes" id="UP000029052">
    <property type="component" value="Unassembled WGS sequence"/>
</dbReference>
<reference evidence="3 4" key="1">
    <citation type="submission" date="2014-03" db="EMBL/GenBank/DDBJ databases">
        <title>Genomics of Bifidobacteria.</title>
        <authorList>
            <person name="Ventura M."/>
            <person name="Milani C."/>
            <person name="Lugli G.A."/>
        </authorList>
    </citation>
    <scope>NUCLEOTIDE SEQUENCE [LARGE SCALE GENOMIC DNA]</scope>
    <source>
        <strain evidence="3 4">LMG 11591</strain>
    </source>
</reference>
<feature type="region of interest" description="Disordered" evidence="1">
    <location>
        <begin position="157"/>
        <end position="178"/>
    </location>
</feature>
<accession>A0A087BBM1</accession>
<protein>
    <recommendedName>
        <fullName evidence="5">DUF3180 domain-containing protein</fullName>
    </recommendedName>
</protein>
<keyword evidence="2" id="KW-1133">Transmembrane helix</keyword>
<dbReference type="eggNOG" id="ENOG5033CMQ">
    <property type="taxonomic scope" value="Bacteria"/>
</dbReference>
<evidence type="ECO:0000256" key="2">
    <source>
        <dbReference type="SAM" id="Phobius"/>
    </source>
</evidence>
<gene>
    <name evidence="3" type="ORF">BMAGN_0382</name>
</gene>
<evidence type="ECO:0000313" key="3">
    <source>
        <dbReference type="EMBL" id="KFI68421.1"/>
    </source>
</evidence>
<dbReference type="Pfam" id="PF11377">
    <property type="entry name" value="DUF3180"/>
    <property type="match status" value="1"/>
</dbReference>
<proteinExistence type="predicted"/>
<keyword evidence="2" id="KW-0812">Transmembrane</keyword>
<feature type="transmembrane region" description="Helical" evidence="2">
    <location>
        <begin position="88"/>
        <end position="111"/>
    </location>
</feature>
<keyword evidence="2" id="KW-0472">Membrane</keyword>
<comment type="caution">
    <text evidence="3">The sequence shown here is derived from an EMBL/GenBank/DDBJ whole genome shotgun (WGS) entry which is preliminary data.</text>
</comment>
<sequence length="178" mass="19728">MAKRIAWWVYVLCAAIGLVAGVGMAWMSERHGSNMIAAPWIVSVLMVVLGLVVLYLAIQVHKYTTTDPKKRAALRTFIDPDKAVNTLVLAKALVVAGALLVGWYAGQACMLWKHWEIGYYRDLMIECGVAAVAALFDMIIGMISEWLCQLPPNEGPEHPHVKANQSRHRPYVATKDGR</sequence>
<evidence type="ECO:0000313" key="4">
    <source>
        <dbReference type="Proteomes" id="UP000029052"/>
    </source>
</evidence>
<dbReference type="RefSeq" id="WP_022858999.1">
    <property type="nucleotide sequence ID" value="NZ_JGZB01000004.1"/>
</dbReference>
<dbReference type="InterPro" id="IPR021517">
    <property type="entry name" value="DUF3180"/>
</dbReference>
<dbReference type="EMBL" id="JGZB01000004">
    <property type="protein sequence ID" value="KFI68421.1"/>
    <property type="molecule type" value="Genomic_DNA"/>
</dbReference>
<organism evidence="3 4">
    <name type="scientific">Bifidobacterium magnum</name>
    <dbReference type="NCBI Taxonomy" id="1692"/>
    <lineage>
        <taxon>Bacteria</taxon>
        <taxon>Bacillati</taxon>
        <taxon>Actinomycetota</taxon>
        <taxon>Actinomycetes</taxon>
        <taxon>Bifidobacteriales</taxon>
        <taxon>Bifidobacteriaceae</taxon>
        <taxon>Bifidobacterium</taxon>
    </lineage>
</organism>
<dbReference type="AlphaFoldDB" id="A0A087BBM1"/>
<evidence type="ECO:0008006" key="5">
    <source>
        <dbReference type="Google" id="ProtNLM"/>
    </source>
</evidence>
<keyword evidence="4" id="KW-1185">Reference proteome</keyword>
<dbReference type="STRING" id="1692.BMAGN_0382"/>
<evidence type="ECO:0000256" key="1">
    <source>
        <dbReference type="SAM" id="MobiDB-lite"/>
    </source>
</evidence>
<name>A0A087BBM1_9BIFI</name>
<feature type="transmembrane region" description="Helical" evidence="2">
    <location>
        <begin position="38"/>
        <end position="58"/>
    </location>
</feature>